<name>A0A218YW80_9HELO</name>
<keyword evidence="3" id="KW-1185">Reference proteome</keyword>
<dbReference type="GO" id="GO:0005634">
    <property type="term" value="C:nucleus"/>
    <property type="evidence" value="ECO:0007669"/>
    <property type="project" value="TreeGrafter"/>
</dbReference>
<dbReference type="PANTHER" id="PTHR24113">
    <property type="entry name" value="RAN GTPASE-ACTIVATING PROTEIN 1"/>
    <property type="match status" value="1"/>
</dbReference>
<feature type="region of interest" description="Disordered" evidence="1">
    <location>
        <begin position="342"/>
        <end position="477"/>
    </location>
</feature>
<feature type="compositionally biased region" description="Polar residues" evidence="1">
    <location>
        <begin position="170"/>
        <end position="182"/>
    </location>
</feature>
<dbReference type="InterPro" id="IPR027038">
    <property type="entry name" value="RanGap"/>
</dbReference>
<dbReference type="GO" id="GO:0005096">
    <property type="term" value="F:GTPase activator activity"/>
    <property type="evidence" value="ECO:0007669"/>
    <property type="project" value="InterPro"/>
</dbReference>
<evidence type="ECO:0000313" key="3">
    <source>
        <dbReference type="Proteomes" id="UP000242519"/>
    </source>
</evidence>
<organism evidence="2 3">
    <name type="scientific">Diplocarpon coronariae</name>
    <dbReference type="NCBI Taxonomy" id="2795749"/>
    <lineage>
        <taxon>Eukaryota</taxon>
        <taxon>Fungi</taxon>
        <taxon>Dikarya</taxon>
        <taxon>Ascomycota</taxon>
        <taxon>Pezizomycotina</taxon>
        <taxon>Leotiomycetes</taxon>
        <taxon>Helotiales</taxon>
        <taxon>Drepanopezizaceae</taxon>
        <taxon>Diplocarpon</taxon>
    </lineage>
</organism>
<dbReference type="FunCoup" id="A0A218YW80">
    <property type="interactions" value="235"/>
</dbReference>
<dbReference type="GO" id="GO:0048471">
    <property type="term" value="C:perinuclear region of cytoplasm"/>
    <property type="evidence" value="ECO:0007669"/>
    <property type="project" value="TreeGrafter"/>
</dbReference>
<reference evidence="2 3" key="1">
    <citation type="submission" date="2017-04" db="EMBL/GenBank/DDBJ databases">
        <title>Draft genome sequence of Marssonina coronaria NL1: causal agent of apple blotch.</title>
        <authorList>
            <person name="Cheng Q."/>
        </authorList>
    </citation>
    <scope>NUCLEOTIDE SEQUENCE [LARGE SCALE GENOMIC DNA]</scope>
    <source>
        <strain evidence="2 3">NL1</strain>
    </source>
</reference>
<dbReference type="EMBL" id="MZNU01000358">
    <property type="protein sequence ID" value="OWO99448.1"/>
    <property type="molecule type" value="Genomic_DNA"/>
</dbReference>
<dbReference type="STRING" id="503106.A0A218YW80"/>
<protein>
    <submittedName>
        <fullName evidence="2">Uncharacterized protein</fullName>
    </submittedName>
</protein>
<dbReference type="GO" id="GO:0005829">
    <property type="term" value="C:cytosol"/>
    <property type="evidence" value="ECO:0007669"/>
    <property type="project" value="TreeGrafter"/>
</dbReference>
<feature type="compositionally biased region" description="Basic and acidic residues" evidence="1">
    <location>
        <begin position="1182"/>
        <end position="1193"/>
    </location>
</feature>
<dbReference type="SMART" id="SM00368">
    <property type="entry name" value="LRR_RI"/>
    <property type="match status" value="2"/>
</dbReference>
<dbReference type="Gene3D" id="3.80.10.10">
    <property type="entry name" value="Ribonuclease Inhibitor"/>
    <property type="match status" value="2"/>
</dbReference>
<accession>A0A218YW80</accession>
<feature type="compositionally biased region" description="Basic and acidic residues" evidence="1">
    <location>
        <begin position="77"/>
        <end position="108"/>
    </location>
</feature>
<sequence length="1285" mass="139067">MPGSFIPAVTSTFTVAVSQSCQRSTRHRQECFDSRSELLIPAESPSSSTIATRKQRPDDRSEIDPPGLRTRGQPWEDTWRAGKGDEATIRGGRQEEKDQTAADMESVHGVDVSWMSNHSSGGHSKDARPRASRSSSCPSDEKRPSENGNGHAAEAQPAAPKPISRPHFARSSSTERTATPNGSLSRSVSPSSSPSRKNSWLLSISSKFSSSPAVPNTHNAPATSSPQSGTGSEEPIVPAGPQSPKNAVLPHAVKLAGDVPYTPAPPKSTQPNFLQSALRRLSGSGGQLQAPGKGPQNAICERRVLNVDRNRERCRITELELVKLRRVAFCVDVEIASVPRYSDEKEGAEKGKEGNAKRKVEAEALKNPELAGDRKEADGVVPTTGDGTGEVISTATSQGLNTTTEGGEEVPSVDSSRKKEKKKRSEEERKARKEKKRKLAEANGTVPVELVRYASDSSAPTTPTGTGASRTQASPTTDPVRIYRRCCQLRETPILKRITEQLAEAGGKTALPGVVARLDLTGYWLQLPDLITLGDYLAVVPVKELIMENCGLTDEGVRVILAGLLAAKHPDWERTMPKNGKWGEVPQGGFVESIVLKDNVKIGRDGWRYVSTFIAMCRTLKSMDLSQIPFPQPTPTPATPSGPTHTHGLHLHLTRTMSATATKSPTVPDPETSCVLGKAIGERLAGKEFELLNLAECGLSTEQLANLIDGVIKSGLRRLGIAGNHITPEGMQHVARFIRQGKCEGLDLGGNDLRDQLGVIATALDEDSALYALSIAECNLTPDSLWSLFPALVKLKNFRFIDLSQNHGLFDAEPSAISLLRRYLPRIPTLKRIHLIDVSMTSEQAIALAEILPESPNLAHVNMKENRGLAALANAKEEATQEEACALYASLMAAVRVSQTIICIDIEVPSPDSSDIVKALAKQVVAYCLWNMERGPVAEVSDTASAITEPHGGEKEVAVPDVLLHLVGHVEGVQSHDEDESAPDEDYVIGGTGVVKALGICLRNRVNDSRRASVDPLLHPTECGSGSVTPRTPVQGGKAKDMSKNLLGSARKIRARLQPALLKESRGADRQSYMRLLFLDQTLEGMIKRFEDEYPETRLPSSVASPPIPDLVPGLTSATPSIGRASGPEADPEADLPEPSQASDDENPLIRPMLSRRNSDVSIASRALAQEEGRMHRFGQQFRRDILKPETGDKQNGTSGLGEPPRHPQLLRAVVEGLGGEEIRSQIVERGDQAVLEQLRDEASVLKHRLMEQDPEAWETFRESQEAALRNQKLEGVERDDGAAE</sequence>
<feature type="compositionally biased region" description="Polar residues" evidence="1">
    <location>
        <begin position="391"/>
        <end position="405"/>
    </location>
</feature>
<feature type="compositionally biased region" description="Basic and acidic residues" evidence="1">
    <location>
        <begin position="342"/>
        <end position="378"/>
    </location>
</feature>
<dbReference type="InterPro" id="IPR032675">
    <property type="entry name" value="LRR_dom_sf"/>
</dbReference>
<dbReference type="PANTHER" id="PTHR24113:SF15">
    <property type="entry name" value="NACHT DOMAIN-CONTAINING PROTEIN"/>
    <property type="match status" value="1"/>
</dbReference>
<evidence type="ECO:0000313" key="2">
    <source>
        <dbReference type="EMBL" id="OWO99448.1"/>
    </source>
</evidence>
<feature type="region of interest" description="Disordered" evidence="1">
    <location>
        <begin position="1097"/>
        <end position="1208"/>
    </location>
</feature>
<dbReference type="OrthoDB" id="8436363at2759"/>
<comment type="caution">
    <text evidence="2">The sequence shown here is derived from an EMBL/GenBank/DDBJ whole genome shotgun (WGS) entry which is preliminary data.</text>
</comment>
<dbReference type="SUPFAM" id="SSF52047">
    <property type="entry name" value="RNI-like"/>
    <property type="match status" value="1"/>
</dbReference>
<proteinExistence type="predicted"/>
<feature type="region of interest" description="Disordered" evidence="1">
    <location>
        <begin position="1017"/>
        <end position="1041"/>
    </location>
</feature>
<feature type="compositionally biased region" description="Low complexity" evidence="1">
    <location>
        <begin position="183"/>
        <end position="211"/>
    </location>
</feature>
<dbReference type="InParanoid" id="A0A218YW80"/>
<dbReference type="Proteomes" id="UP000242519">
    <property type="component" value="Unassembled WGS sequence"/>
</dbReference>
<gene>
    <name evidence="2" type="ORF">B2J93_3889</name>
</gene>
<feature type="region of interest" description="Disordered" evidence="1">
    <location>
        <begin position="19"/>
        <end position="250"/>
    </location>
</feature>
<dbReference type="GO" id="GO:0006913">
    <property type="term" value="P:nucleocytoplasmic transport"/>
    <property type="evidence" value="ECO:0007669"/>
    <property type="project" value="TreeGrafter"/>
</dbReference>
<dbReference type="GO" id="GO:0031267">
    <property type="term" value="F:small GTPase binding"/>
    <property type="evidence" value="ECO:0007669"/>
    <property type="project" value="TreeGrafter"/>
</dbReference>
<feature type="compositionally biased region" description="Basic and acidic residues" evidence="1">
    <location>
        <begin position="27"/>
        <end position="36"/>
    </location>
</feature>
<feature type="compositionally biased region" description="Polar residues" evidence="1">
    <location>
        <begin position="212"/>
        <end position="231"/>
    </location>
</feature>
<evidence type="ECO:0000256" key="1">
    <source>
        <dbReference type="SAM" id="MobiDB-lite"/>
    </source>
</evidence>
<feature type="compositionally biased region" description="Polar residues" evidence="1">
    <location>
        <begin position="455"/>
        <end position="477"/>
    </location>
</feature>